<feature type="domain" description="Probable ubiquitin-like-specific protease 2A/B PH" evidence="2">
    <location>
        <begin position="233"/>
        <end position="296"/>
    </location>
</feature>
<feature type="transmembrane region" description="Helical" evidence="1">
    <location>
        <begin position="350"/>
        <end position="367"/>
    </location>
</feature>
<keyword evidence="1" id="KW-0812">Transmembrane</keyword>
<dbReference type="PANTHER" id="PTHR47764">
    <property type="entry name" value="UBIQUITIN-LIKE-SPECIFIC PROTEASE 2B-RELATED"/>
    <property type="match status" value="1"/>
</dbReference>
<dbReference type="Pfam" id="PF25352">
    <property type="entry name" value="PH_ULP"/>
    <property type="match status" value="1"/>
</dbReference>
<organism evidence="3">
    <name type="scientific">Rhizophora mucronata</name>
    <name type="common">Asiatic mangrove</name>
    <dbReference type="NCBI Taxonomy" id="61149"/>
    <lineage>
        <taxon>Eukaryota</taxon>
        <taxon>Viridiplantae</taxon>
        <taxon>Streptophyta</taxon>
        <taxon>Embryophyta</taxon>
        <taxon>Tracheophyta</taxon>
        <taxon>Spermatophyta</taxon>
        <taxon>Magnoliopsida</taxon>
        <taxon>eudicotyledons</taxon>
        <taxon>Gunneridae</taxon>
        <taxon>Pentapetalae</taxon>
        <taxon>rosids</taxon>
        <taxon>fabids</taxon>
        <taxon>Malpighiales</taxon>
        <taxon>Rhizophoraceae</taxon>
        <taxon>Rhizophora</taxon>
    </lineage>
</organism>
<accession>A0A2P2M0B1</accession>
<evidence type="ECO:0000259" key="2">
    <source>
        <dbReference type="Pfam" id="PF25352"/>
    </source>
</evidence>
<name>A0A2P2M0B1_RHIMU</name>
<dbReference type="EMBL" id="GGEC01043165">
    <property type="protein sequence ID" value="MBX23649.1"/>
    <property type="molecule type" value="Transcribed_RNA"/>
</dbReference>
<keyword evidence="1" id="KW-0472">Membrane</keyword>
<keyword evidence="1" id="KW-1133">Transmembrane helix</keyword>
<dbReference type="InterPro" id="IPR057375">
    <property type="entry name" value="ULP2A/B_PH"/>
</dbReference>
<reference evidence="3" key="1">
    <citation type="submission" date="2018-02" db="EMBL/GenBank/DDBJ databases">
        <title>Rhizophora mucronata_Transcriptome.</title>
        <authorList>
            <person name="Meera S.P."/>
            <person name="Sreeshan A."/>
            <person name="Augustine A."/>
        </authorList>
    </citation>
    <scope>NUCLEOTIDE SEQUENCE</scope>
    <source>
        <tissue evidence="3">Leaf</tissue>
    </source>
</reference>
<protein>
    <recommendedName>
        <fullName evidence="2">Probable ubiquitin-like-specific protease 2A/B PH domain-containing protein</fullName>
    </recommendedName>
</protein>
<evidence type="ECO:0000313" key="3">
    <source>
        <dbReference type="EMBL" id="MBX23649.1"/>
    </source>
</evidence>
<sequence>MTRPASPRRRFSVFEFSEEDERVEKTSERLLVKFGNPKPKKICRRRKLPRQSSPVEKYTFLECFAACSRALEKESGNDPINVDDEPIVVGIGAYTGTLEKESRNDPVNADDELIDVCSEEGTDTPSWGICNPPVDIDINGVGDCHQYCVTCPVSTPQEENAVKDEISGVDTLVLSSSSICETEQVGVISDEEDWIETNSSSPVSALAKKEVSLEEHIAGSGSVGHEIDFVNKAVIVFPDFILFGDLYCTESRLTFSRCCIKVEGSTVNGEKGTFNAEWPVGDIVDFESEWCGVVSYPILSSCHSILLAVTYLIVWVIKYLSITGCRLRLLLLTFILNQRFLMERNMQKKIQVCAFYIITVGSILFGLS</sequence>
<feature type="transmembrane region" description="Helical" evidence="1">
    <location>
        <begin position="305"/>
        <end position="329"/>
    </location>
</feature>
<dbReference type="PANTHER" id="PTHR47764:SF14">
    <property type="entry name" value="UBIQUITIN-LIKE PROTEASE FAMILY PROFILE DOMAIN-CONTAINING PROTEIN"/>
    <property type="match status" value="1"/>
</dbReference>
<proteinExistence type="predicted"/>
<evidence type="ECO:0000256" key="1">
    <source>
        <dbReference type="SAM" id="Phobius"/>
    </source>
</evidence>
<dbReference type="AlphaFoldDB" id="A0A2P2M0B1"/>